<name>A0ACA9N6Q5_9GLOM</name>
<reference evidence="1" key="1">
    <citation type="submission" date="2021-06" db="EMBL/GenBank/DDBJ databases">
        <authorList>
            <person name="Kallberg Y."/>
            <person name="Tangrot J."/>
            <person name="Rosling A."/>
        </authorList>
    </citation>
    <scope>NUCLEOTIDE SEQUENCE</scope>
    <source>
        <strain evidence="1">AU212A</strain>
    </source>
</reference>
<evidence type="ECO:0000313" key="1">
    <source>
        <dbReference type="EMBL" id="CAG8637504.1"/>
    </source>
</evidence>
<keyword evidence="2" id="KW-1185">Reference proteome</keyword>
<comment type="caution">
    <text evidence="1">The sequence shown here is derived from an EMBL/GenBank/DDBJ whole genome shotgun (WGS) entry which is preliminary data.</text>
</comment>
<proteinExistence type="predicted"/>
<feature type="non-terminal residue" evidence="1">
    <location>
        <position position="1"/>
    </location>
</feature>
<feature type="non-terminal residue" evidence="1">
    <location>
        <position position="414"/>
    </location>
</feature>
<sequence length="414" mass="45702">IPPRILTTIVIQCDIGWSKYYSERNSYKMNLTGFVPLGRCFHESVLIGTQLYFLGGINSDEIFYLDVSLPFDSKKLLWTDLTTNSAIPINSAFATSCVGGQNNNFIFLFEHHKKDNDELNNLITYTFDIKSQEWDIPTIINPTQIPPVIQGINAACNPNGTMYIFGGYNPKLKKSYNDMYILDSLNLSWKQYLASLSIIKPIIRSDYTATLLPNSIIISLFDTNIGTWTVMTAENNDVIIQARRFHTAVLISDGLIVIYGGASNNNSKVPSPSLAVLDTKPETYKWYSKQNIGKNIPPPLAYHTATLVGDYMIITFGAKFSGEKFDNENNLNTKVYILDTKSFLWVSSTSQNGSSTTSIIPSNSATSSLTNSASSSITPLNPTNSNNPTSTINPNKIKIFAGLTSTAGVTILVV</sequence>
<evidence type="ECO:0000313" key="2">
    <source>
        <dbReference type="Proteomes" id="UP000789860"/>
    </source>
</evidence>
<dbReference type="Proteomes" id="UP000789860">
    <property type="component" value="Unassembled WGS sequence"/>
</dbReference>
<gene>
    <name evidence="1" type="ORF">SCALOS_LOCUS8198</name>
</gene>
<protein>
    <submittedName>
        <fullName evidence="1">3109_t:CDS:1</fullName>
    </submittedName>
</protein>
<dbReference type="EMBL" id="CAJVPM010020912">
    <property type="protein sequence ID" value="CAG8637504.1"/>
    <property type="molecule type" value="Genomic_DNA"/>
</dbReference>
<organism evidence="1 2">
    <name type="scientific">Scutellospora calospora</name>
    <dbReference type="NCBI Taxonomy" id="85575"/>
    <lineage>
        <taxon>Eukaryota</taxon>
        <taxon>Fungi</taxon>
        <taxon>Fungi incertae sedis</taxon>
        <taxon>Mucoromycota</taxon>
        <taxon>Glomeromycotina</taxon>
        <taxon>Glomeromycetes</taxon>
        <taxon>Diversisporales</taxon>
        <taxon>Gigasporaceae</taxon>
        <taxon>Scutellospora</taxon>
    </lineage>
</organism>
<accession>A0ACA9N6Q5</accession>